<evidence type="ECO:0000313" key="2">
    <source>
        <dbReference type="EMBL" id="SHF26108.1"/>
    </source>
</evidence>
<dbReference type="EMBL" id="FQUU01000008">
    <property type="protein sequence ID" value="SHF26108.1"/>
    <property type="molecule type" value="Genomic_DNA"/>
</dbReference>
<sequence length="191" mass="21742">MKWTSILLFILVLFTSGCDSQKKRRELNEKEIALNEKEQRLLLKEKTLEIKEQELAKREQKLDSSLKTDTIGNFNPVIIGKWSVKMTCTLATCPGSAVGDTKTELWDISYQANKVVVNALAGDKLVRVYIGNFTNNIIELEENPDSADSNSNTRMTVRLQITDDLNMEGQREIARDNECRVVYSLQLAKQK</sequence>
<reference evidence="2 3" key="1">
    <citation type="submission" date="2016-11" db="EMBL/GenBank/DDBJ databases">
        <authorList>
            <person name="Jaros S."/>
            <person name="Januszkiewicz K."/>
            <person name="Wedrychowicz H."/>
        </authorList>
    </citation>
    <scope>NUCLEOTIDE SEQUENCE [LARGE SCALE GENOMIC DNA]</scope>
    <source>
        <strain evidence="2 3">DSM 18119</strain>
    </source>
</reference>
<proteinExistence type="predicted"/>
<dbReference type="AlphaFoldDB" id="A0A1M5A718"/>
<accession>A0A1M5A718</accession>
<keyword evidence="3" id="KW-1185">Reference proteome</keyword>
<keyword evidence="1" id="KW-0175">Coiled coil</keyword>
<dbReference type="RefSeq" id="WP_072835350.1">
    <property type="nucleotide sequence ID" value="NZ_FQUU01000008.1"/>
</dbReference>
<dbReference type="Proteomes" id="UP000184048">
    <property type="component" value="Unassembled WGS sequence"/>
</dbReference>
<name>A0A1M5A718_9BACT</name>
<organism evidence="2 3">
    <name type="scientific">Flavisolibacter ginsengisoli DSM 18119</name>
    <dbReference type="NCBI Taxonomy" id="1121884"/>
    <lineage>
        <taxon>Bacteria</taxon>
        <taxon>Pseudomonadati</taxon>
        <taxon>Bacteroidota</taxon>
        <taxon>Chitinophagia</taxon>
        <taxon>Chitinophagales</taxon>
        <taxon>Chitinophagaceae</taxon>
        <taxon>Flavisolibacter</taxon>
    </lineage>
</organism>
<evidence type="ECO:0000313" key="3">
    <source>
        <dbReference type="Proteomes" id="UP000184048"/>
    </source>
</evidence>
<evidence type="ECO:0000256" key="1">
    <source>
        <dbReference type="SAM" id="Coils"/>
    </source>
</evidence>
<feature type="coiled-coil region" evidence="1">
    <location>
        <begin position="20"/>
        <end position="63"/>
    </location>
</feature>
<gene>
    <name evidence="2" type="ORF">SAMN02745131_02167</name>
</gene>
<dbReference type="PROSITE" id="PS51257">
    <property type="entry name" value="PROKAR_LIPOPROTEIN"/>
    <property type="match status" value="1"/>
</dbReference>
<dbReference type="OrthoDB" id="766447at2"/>
<protein>
    <submittedName>
        <fullName evidence="2">Uncharacterized protein</fullName>
    </submittedName>
</protein>